<dbReference type="RefSeq" id="WP_011462741.1">
    <property type="nucleotide sequence ID" value="NC_007908.1"/>
</dbReference>
<dbReference type="HOGENOM" id="CLU_000288_47_7_4"/>
<name>Q221Y5_ALBFT</name>
<dbReference type="InterPro" id="IPR050824">
    <property type="entry name" value="Thiol_disulfide_DsbA"/>
</dbReference>
<dbReference type="KEGG" id="rfr:Rfer_0414"/>
<dbReference type="Proteomes" id="UP000008332">
    <property type="component" value="Chromosome"/>
</dbReference>
<dbReference type="SUPFAM" id="SSF52833">
    <property type="entry name" value="Thioredoxin-like"/>
    <property type="match status" value="1"/>
</dbReference>
<evidence type="ECO:0000313" key="3">
    <source>
        <dbReference type="Proteomes" id="UP000008332"/>
    </source>
</evidence>
<dbReference type="PROSITE" id="PS51352">
    <property type="entry name" value="THIOREDOXIN_2"/>
    <property type="match status" value="1"/>
</dbReference>
<dbReference type="PANTHER" id="PTHR35891:SF3">
    <property type="entry name" value="THIOL:DISULFIDE INTERCHANGE PROTEIN DSBL"/>
    <property type="match status" value="1"/>
</dbReference>
<dbReference type="InterPro" id="IPR012336">
    <property type="entry name" value="Thioredoxin-like_fold"/>
</dbReference>
<dbReference type="EMBL" id="CP000267">
    <property type="protein sequence ID" value="ABD68168.1"/>
    <property type="molecule type" value="Genomic_DNA"/>
</dbReference>
<dbReference type="InterPro" id="IPR013766">
    <property type="entry name" value="Thioredoxin_domain"/>
</dbReference>
<evidence type="ECO:0000313" key="2">
    <source>
        <dbReference type="EMBL" id="ABD68168.1"/>
    </source>
</evidence>
<dbReference type="AlphaFoldDB" id="Q221Y5"/>
<dbReference type="PANTHER" id="PTHR35891">
    <property type="entry name" value="THIOL:DISULFIDE INTERCHANGE PROTEIN DSBA"/>
    <property type="match status" value="1"/>
</dbReference>
<accession>Q221Y5</accession>
<dbReference type="STRING" id="338969.Rfer_0414"/>
<reference evidence="3" key="1">
    <citation type="submission" date="2006-02" db="EMBL/GenBank/DDBJ databases">
        <title>Complete sequence of chromosome of Rhodoferax ferrireducens DSM 15236.</title>
        <authorList>
            <person name="Copeland A."/>
            <person name="Lucas S."/>
            <person name="Lapidus A."/>
            <person name="Barry K."/>
            <person name="Detter J.C."/>
            <person name="Glavina del Rio T."/>
            <person name="Hammon N."/>
            <person name="Israni S."/>
            <person name="Pitluck S."/>
            <person name="Brettin T."/>
            <person name="Bruce D."/>
            <person name="Han C."/>
            <person name="Tapia R."/>
            <person name="Gilna P."/>
            <person name="Kiss H."/>
            <person name="Schmutz J."/>
            <person name="Larimer F."/>
            <person name="Land M."/>
            <person name="Kyrpides N."/>
            <person name="Ivanova N."/>
            <person name="Richardson P."/>
        </authorList>
    </citation>
    <scope>NUCLEOTIDE SEQUENCE [LARGE SCALE GENOMIC DNA]</scope>
    <source>
        <strain evidence="3">ATCC BAA-621 / DSM 15236 / T118</strain>
    </source>
</reference>
<protein>
    <submittedName>
        <fullName evidence="2">DSBA oxidoreductase</fullName>
    </submittedName>
</protein>
<evidence type="ECO:0000259" key="1">
    <source>
        <dbReference type="PROSITE" id="PS51352"/>
    </source>
</evidence>
<dbReference type="Gene3D" id="3.40.30.10">
    <property type="entry name" value="Glutaredoxin"/>
    <property type="match status" value="1"/>
</dbReference>
<dbReference type="OrthoDB" id="9780340at2"/>
<feature type="domain" description="Thioredoxin" evidence="1">
    <location>
        <begin position="32"/>
        <end position="176"/>
    </location>
</feature>
<gene>
    <name evidence="2" type="ordered locus">Rfer_0414</name>
</gene>
<sequence>MKQKSIFTLAAVLLIAAFIVGAFFYKNQKTEQAAQLAAKNQTALVRADAPSFGNADAPVHIVEFFDPACGTCREFYPLVKNLMAAHPGKIRLTMRYAPFHPGSDQVVKVMEAARKQGQFQQTLEALFASQTVWVQNHTAHVDLIWSPLGTLGLDMERVKSDMNSPEIARTIAQDLADAKTMNVTMTPEYFVNGKPLPSFGFEQLQTLVDEALVNTNTK</sequence>
<dbReference type="eggNOG" id="COG1651">
    <property type="taxonomic scope" value="Bacteria"/>
</dbReference>
<dbReference type="Pfam" id="PF13462">
    <property type="entry name" value="Thioredoxin_4"/>
    <property type="match status" value="1"/>
</dbReference>
<keyword evidence="3" id="KW-1185">Reference proteome</keyword>
<dbReference type="InterPro" id="IPR036249">
    <property type="entry name" value="Thioredoxin-like_sf"/>
</dbReference>
<organism evidence="2 3">
    <name type="scientific">Albidiferax ferrireducens (strain ATCC BAA-621 / DSM 15236 / T118)</name>
    <name type="common">Rhodoferax ferrireducens</name>
    <dbReference type="NCBI Taxonomy" id="338969"/>
    <lineage>
        <taxon>Bacteria</taxon>
        <taxon>Pseudomonadati</taxon>
        <taxon>Pseudomonadota</taxon>
        <taxon>Betaproteobacteria</taxon>
        <taxon>Burkholderiales</taxon>
        <taxon>Comamonadaceae</taxon>
        <taxon>Rhodoferax</taxon>
    </lineage>
</organism>
<proteinExistence type="predicted"/>